<gene>
    <name evidence="1" type="ORF">C7S18_02860</name>
</gene>
<dbReference type="AlphaFoldDB" id="A0A2P1PMX4"/>
<proteinExistence type="predicted"/>
<dbReference type="Proteomes" id="UP000241074">
    <property type="component" value="Chromosome"/>
</dbReference>
<reference evidence="1 2" key="2">
    <citation type="submission" date="2018-03" db="EMBL/GenBank/DDBJ databases">
        <authorList>
            <person name="Keele B.F."/>
        </authorList>
    </citation>
    <scope>NUCLEOTIDE SEQUENCE [LARGE SCALE GENOMIC DNA]</scope>
    <source>
        <strain evidence="1 2">D13</strain>
    </source>
</reference>
<dbReference type="RefSeq" id="WP_106890125.1">
    <property type="nucleotide sequence ID" value="NZ_CP027860.1"/>
</dbReference>
<accession>A0A2P1PMX4</accession>
<dbReference type="KEGG" id="xba:C7S18_02860"/>
<keyword evidence="2" id="KW-1185">Reference proteome</keyword>
<name>A0A2P1PMX4_9GAMM</name>
<dbReference type="EMBL" id="CP027860">
    <property type="protein sequence ID" value="AVP96196.1"/>
    <property type="molecule type" value="Genomic_DNA"/>
</dbReference>
<organism evidence="1 2">
    <name type="scientific">Ahniella affigens</name>
    <dbReference type="NCBI Taxonomy" id="2021234"/>
    <lineage>
        <taxon>Bacteria</taxon>
        <taxon>Pseudomonadati</taxon>
        <taxon>Pseudomonadota</taxon>
        <taxon>Gammaproteobacteria</taxon>
        <taxon>Lysobacterales</taxon>
        <taxon>Rhodanobacteraceae</taxon>
        <taxon>Ahniella</taxon>
    </lineage>
</organism>
<reference evidence="1 2" key="1">
    <citation type="submission" date="2018-03" db="EMBL/GenBank/DDBJ databases">
        <title>Ahniella affigens gen. nov., sp. nov., a gammaproteobacterium isolated from sandy soil near a stream.</title>
        <authorList>
            <person name="Ko Y."/>
            <person name="Kim J.-H."/>
        </authorList>
    </citation>
    <scope>NUCLEOTIDE SEQUENCE [LARGE SCALE GENOMIC DNA]</scope>
    <source>
        <strain evidence="1 2">D13</strain>
    </source>
</reference>
<evidence type="ECO:0000313" key="1">
    <source>
        <dbReference type="EMBL" id="AVP96196.1"/>
    </source>
</evidence>
<evidence type="ECO:0000313" key="2">
    <source>
        <dbReference type="Proteomes" id="UP000241074"/>
    </source>
</evidence>
<sequence>MMMSEHSLPQSIQYLLQVEQLNGEHVLSLLEPADLDTQGALFDLLQQESFWDRINPSLDHAVLDRLYIEYLLQCVIQGRESDWCESRYLACYGLNAIIRDRFQNNDLAGFTELQQALARLYRDFGEPVRDAVVNGCLEHLFDDPAIRAAFSDWQSDAVLHEAYLRGCQFSATS</sequence>
<protein>
    <submittedName>
        <fullName evidence="1">Uncharacterized protein</fullName>
    </submittedName>
</protein>